<name>A0AAD9NV59_RIDPI</name>
<comment type="caution">
    <text evidence="1">The sequence shown here is derived from an EMBL/GenBank/DDBJ whole genome shotgun (WGS) entry which is preliminary data.</text>
</comment>
<sequence>MQPQRPSDSGSGWLRRQNGVGYRNIRVLSEMNMPAIYEFAVEPPGETVKYPVYLTGTVGFQNIRLDTYFLRQEHLARQINRVLKRGCVLFVRRAKIQKPSRENSAQKTKAQLMKLYDYAWSATTRHGAHRAVELSSKVNFSQTSISD</sequence>
<proteinExistence type="predicted"/>
<reference evidence="1" key="1">
    <citation type="journal article" date="2023" name="Mol. Biol. Evol.">
        <title>Third-Generation Sequencing Reveals the Adaptive Role of the Epigenome in Three Deep-Sea Polychaetes.</title>
        <authorList>
            <person name="Perez M."/>
            <person name="Aroh O."/>
            <person name="Sun Y."/>
            <person name="Lan Y."/>
            <person name="Juniper S.K."/>
            <person name="Young C.R."/>
            <person name="Angers B."/>
            <person name="Qian P.Y."/>
        </authorList>
    </citation>
    <scope>NUCLEOTIDE SEQUENCE</scope>
    <source>
        <strain evidence="1">R07B-5</strain>
    </source>
</reference>
<dbReference type="AlphaFoldDB" id="A0AAD9NV59"/>
<dbReference type="Proteomes" id="UP001209878">
    <property type="component" value="Unassembled WGS sequence"/>
</dbReference>
<dbReference type="Pfam" id="PF19239">
    <property type="entry name" value="GIY_YIG_domain"/>
    <property type="match status" value="1"/>
</dbReference>
<dbReference type="EMBL" id="JAODUO010000374">
    <property type="protein sequence ID" value="KAK2181913.1"/>
    <property type="molecule type" value="Genomic_DNA"/>
</dbReference>
<organism evidence="1 2">
    <name type="scientific">Ridgeia piscesae</name>
    <name type="common">Tubeworm</name>
    <dbReference type="NCBI Taxonomy" id="27915"/>
    <lineage>
        <taxon>Eukaryota</taxon>
        <taxon>Metazoa</taxon>
        <taxon>Spiralia</taxon>
        <taxon>Lophotrochozoa</taxon>
        <taxon>Annelida</taxon>
        <taxon>Polychaeta</taxon>
        <taxon>Sedentaria</taxon>
        <taxon>Canalipalpata</taxon>
        <taxon>Sabellida</taxon>
        <taxon>Siboglinidae</taxon>
        <taxon>Ridgeia</taxon>
    </lineage>
</organism>
<protein>
    <submittedName>
        <fullName evidence="1">Uncharacterized protein</fullName>
    </submittedName>
</protein>
<gene>
    <name evidence="1" type="ORF">NP493_376g00015</name>
</gene>
<accession>A0AAD9NV59</accession>
<evidence type="ECO:0000313" key="1">
    <source>
        <dbReference type="EMBL" id="KAK2181913.1"/>
    </source>
</evidence>
<evidence type="ECO:0000313" key="2">
    <source>
        <dbReference type="Proteomes" id="UP001209878"/>
    </source>
</evidence>
<keyword evidence="2" id="KW-1185">Reference proteome</keyword>